<keyword evidence="3" id="KW-0238">DNA-binding</keyword>
<dbReference type="SUPFAM" id="SSF88659">
    <property type="entry name" value="Sigma3 and sigma4 domains of RNA polymerase sigma factors"/>
    <property type="match status" value="2"/>
</dbReference>
<dbReference type="OrthoDB" id="9799825at2"/>
<dbReference type="Gene3D" id="1.10.1740.10">
    <property type="match status" value="1"/>
</dbReference>
<dbReference type="KEGG" id="swo:Swol_0878"/>
<dbReference type="EMBL" id="CP000448">
    <property type="protein sequence ID" value="ABI68196.1"/>
    <property type="molecule type" value="Genomic_DNA"/>
</dbReference>
<accession>Q0AYK8</accession>
<dbReference type="NCBIfam" id="TIGR02479">
    <property type="entry name" value="FliA_WhiG"/>
    <property type="match status" value="1"/>
</dbReference>
<dbReference type="InterPro" id="IPR007630">
    <property type="entry name" value="RNA_pol_sigma70_r4"/>
</dbReference>
<reference evidence="7" key="1">
    <citation type="journal article" date="2010" name="Environ. Microbiol.">
        <title>The genome of Syntrophomonas wolfei: new insights into syntrophic metabolism and biohydrogen production.</title>
        <authorList>
            <person name="Sieber J.R."/>
            <person name="Sims D.R."/>
            <person name="Han C."/>
            <person name="Kim E."/>
            <person name="Lykidis A."/>
            <person name="Lapidus A.L."/>
            <person name="McDonnald E."/>
            <person name="Rohlin L."/>
            <person name="Culley D.E."/>
            <person name="Gunsalus R."/>
            <person name="McInerney M.J."/>
        </authorList>
    </citation>
    <scope>NUCLEOTIDE SEQUENCE [LARGE SCALE GENOMIC DNA]</scope>
    <source>
        <strain evidence="7">DSM 2245B / Goettingen</strain>
    </source>
</reference>
<dbReference type="GO" id="GO:0016987">
    <property type="term" value="F:sigma factor activity"/>
    <property type="evidence" value="ECO:0007669"/>
    <property type="project" value="UniProtKB-KW"/>
</dbReference>
<dbReference type="GO" id="GO:0003677">
    <property type="term" value="F:DNA binding"/>
    <property type="evidence" value="ECO:0007669"/>
    <property type="project" value="UniProtKB-KW"/>
</dbReference>
<keyword evidence="4" id="KW-0804">Transcription</keyword>
<organism evidence="6 7">
    <name type="scientific">Syntrophomonas wolfei subsp. wolfei (strain DSM 2245B / Goettingen)</name>
    <dbReference type="NCBI Taxonomy" id="335541"/>
    <lineage>
        <taxon>Bacteria</taxon>
        <taxon>Bacillati</taxon>
        <taxon>Bacillota</taxon>
        <taxon>Clostridia</taxon>
        <taxon>Eubacteriales</taxon>
        <taxon>Syntrophomonadaceae</taxon>
        <taxon>Syntrophomonas</taxon>
    </lineage>
</organism>
<dbReference type="GO" id="GO:0003899">
    <property type="term" value="F:DNA-directed RNA polymerase activity"/>
    <property type="evidence" value="ECO:0007669"/>
    <property type="project" value="InterPro"/>
</dbReference>
<evidence type="ECO:0000256" key="1">
    <source>
        <dbReference type="ARBA" id="ARBA00023015"/>
    </source>
</evidence>
<dbReference type="RefSeq" id="WP_011640301.1">
    <property type="nucleotide sequence ID" value="NC_008346.1"/>
</dbReference>
<dbReference type="InterPro" id="IPR013324">
    <property type="entry name" value="RNA_pol_sigma_r3/r4-like"/>
</dbReference>
<evidence type="ECO:0000256" key="4">
    <source>
        <dbReference type="ARBA" id="ARBA00023163"/>
    </source>
</evidence>
<evidence type="ECO:0000313" key="7">
    <source>
        <dbReference type="Proteomes" id="UP000001968"/>
    </source>
</evidence>
<dbReference type="SUPFAM" id="SSF88946">
    <property type="entry name" value="Sigma2 domain of RNA polymerase sigma factors"/>
    <property type="match status" value="1"/>
</dbReference>
<dbReference type="PANTHER" id="PTHR30385">
    <property type="entry name" value="SIGMA FACTOR F FLAGELLAR"/>
    <property type="match status" value="1"/>
</dbReference>
<dbReference type="CDD" id="cd06171">
    <property type="entry name" value="Sigma70_r4"/>
    <property type="match status" value="1"/>
</dbReference>
<keyword evidence="1" id="KW-0805">Transcription regulation</keyword>
<dbReference type="AlphaFoldDB" id="Q0AYK8"/>
<dbReference type="HOGENOM" id="CLU_014793_8_1_9"/>
<evidence type="ECO:0000256" key="2">
    <source>
        <dbReference type="ARBA" id="ARBA00023082"/>
    </source>
</evidence>
<evidence type="ECO:0000313" key="6">
    <source>
        <dbReference type="EMBL" id="ABI68196.1"/>
    </source>
</evidence>
<dbReference type="Pfam" id="PF04539">
    <property type="entry name" value="Sigma70_r3"/>
    <property type="match status" value="1"/>
</dbReference>
<dbReference type="NCBIfam" id="NF005413">
    <property type="entry name" value="PRK06986.1"/>
    <property type="match status" value="1"/>
</dbReference>
<dbReference type="Proteomes" id="UP000001968">
    <property type="component" value="Chromosome"/>
</dbReference>
<dbReference type="STRING" id="335541.Swol_0878"/>
<dbReference type="InterPro" id="IPR007624">
    <property type="entry name" value="RNA_pol_sigma70_r3"/>
</dbReference>
<dbReference type="NCBIfam" id="TIGR02937">
    <property type="entry name" value="sigma70-ECF"/>
    <property type="match status" value="1"/>
</dbReference>
<dbReference type="InterPro" id="IPR013325">
    <property type="entry name" value="RNA_pol_sigma_r2"/>
</dbReference>
<name>Q0AYK8_SYNWW</name>
<keyword evidence="2" id="KW-0731">Sigma factor</keyword>
<gene>
    <name evidence="6" type="ordered locus">Swol_0878</name>
</gene>
<dbReference type="InterPro" id="IPR014284">
    <property type="entry name" value="RNA_pol_sigma-70_dom"/>
</dbReference>
<dbReference type="InterPro" id="IPR007627">
    <property type="entry name" value="RNA_pol_sigma70_r2"/>
</dbReference>
<dbReference type="PANTHER" id="PTHR30385:SF7">
    <property type="entry name" value="RNA POLYMERASE SIGMA FACTOR FLIA"/>
    <property type="match status" value="1"/>
</dbReference>
<dbReference type="Pfam" id="PF04542">
    <property type="entry name" value="Sigma70_r2"/>
    <property type="match status" value="1"/>
</dbReference>
<dbReference type="GO" id="GO:0006352">
    <property type="term" value="P:DNA-templated transcription initiation"/>
    <property type="evidence" value="ECO:0007669"/>
    <property type="project" value="InterPro"/>
</dbReference>
<feature type="domain" description="RNA polymerase sigma-70" evidence="5">
    <location>
        <begin position="222"/>
        <end position="248"/>
    </location>
</feature>
<dbReference type="Pfam" id="PF04545">
    <property type="entry name" value="Sigma70_r4"/>
    <property type="match status" value="1"/>
</dbReference>
<dbReference type="InterPro" id="IPR000943">
    <property type="entry name" value="RNA_pol_sigma70"/>
</dbReference>
<sequence length="260" mass="29564">MKPDLKPDLATLWIRLKENEDIEARDQLIIHFAHLVKYVASRLAIHLSSLVELDELISYGIEGLIDAIEKFDHKRNIKFETYAITRIRGSMIDGLRSMDWIPVSLRQKSKELEKAYMNVEARLGRSASDAEVAEELGLNLDEFAVLLRDVAATTIISLDDFLPGEDGEQKKRMLDLLEDHNSISASEIVEFNEVKDLLAKAISRLPDKEKLVVYLYYYEGLTLKEIGATISLSESRISQLHTKAILRLRGSLSKKKNLVI</sequence>
<proteinExistence type="predicted"/>
<dbReference type="PIRSF" id="PIRSF000770">
    <property type="entry name" value="RNA_pol_sigma-SigE/K"/>
    <property type="match status" value="1"/>
</dbReference>
<dbReference type="eggNOG" id="COG1191">
    <property type="taxonomic scope" value="Bacteria"/>
</dbReference>
<protein>
    <submittedName>
        <fullName evidence="6">Putative RNA polymerase sigma factor</fullName>
    </submittedName>
</protein>
<keyword evidence="7" id="KW-1185">Reference proteome</keyword>
<evidence type="ECO:0000259" key="5">
    <source>
        <dbReference type="PROSITE" id="PS00716"/>
    </source>
</evidence>
<dbReference type="InterPro" id="IPR012845">
    <property type="entry name" value="RNA_pol_sigma_FliA_WhiG"/>
</dbReference>
<dbReference type="Gene3D" id="1.20.140.160">
    <property type="match status" value="1"/>
</dbReference>
<dbReference type="PROSITE" id="PS00716">
    <property type="entry name" value="SIGMA70_2"/>
    <property type="match status" value="1"/>
</dbReference>
<dbReference type="PRINTS" id="PR00046">
    <property type="entry name" value="SIGMA70FCT"/>
</dbReference>
<evidence type="ECO:0000256" key="3">
    <source>
        <dbReference type="ARBA" id="ARBA00023125"/>
    </source>
</evidence>